<feature type="domain" description="Histidine kinase" evidence="18">
    <location>
        <begin position="350"/>
        <end position="539"/>
    </location>
</feature>
<dbReference type="InterPro" id="IPR011712">
    <property type="entry name" value="Sig_transdc_His_kin_sub3_dim/P"/>
</dbReference>
<dbReference type="InterPro" id="IPR050482">
    <property type="entry name" value="Sensor_HK_TwoCompSys"/>
</dbReference>
<keyword evidence="6" id="KW-0004">4Fe-4S</keyword>
<dbReference type="EMBL" id="QKRB01000010">
    <property type="protein sequence ID" value="PZD97608.1"/>
    <property type="molecule type" value="Genomic_DNA"/>
</dbReference>
<dbReference type="GO" id="GO:0016020">
    <property type="term" value="C:membrane"/>
    <property type="evidence" value="ECO:0007669"/>
    <property type="project" value="InterPro"/>
</dbReference>
<evidence type="ECO:0000256" key="14">
    <source>
        <dbReference type="ARBA" id="ARBA00023012"/>
    </source>
</evidence>
<evidence type="ECO:0000256" key="2">
    <source>
        <dbReference type="ARBA" id="ARBA00001966"/>
    </source>
</evidence>
<dbReference type="GO" id="GO:0051539">
    <property type="term" value="F:4 iron, 4 sulfur cluster binding"/>
    <property type="evidence" value="ECO:0007669"/>
    <property type="project" value="UniProtKB-KW"/>
</dbReference>
<evidence type="ECO:0000256" key="6">
    <source>
        <dbReference type="ARBA" id="ARBA00022485"/>
    </source>
</evidence>
<proteinExistence type="predicted"/>
<dbReference type="Gene3D" id="3.30.565.10">
    <property type="entry name" value="Histidine kinase-like ATPase, C-terminal domain"/>
    <property type="match status" value="1"/>
</dbReference>
<keyword evidence="7" id="KW-0963">Cytoplasm</keyword>
<evidence type="ECO:0000313" key="19">
    <source>
        <dbReference type="EMBL" id="PZD97608.1"/>
    </source>
</evidence>
<comment type="catalytic activity">
    <reaction evidence="1">
        <text>ATP + protein L-histidine = ADP + protein N-phospho-L-histidine.</text>
        <dbReference type="EC" id="2.7.13.3"/>
    </reaction>
</comment>
<dbReference type="SUPFAM" id="SSF55781">
    <property type="entry name" value="GAF domain-like"/>
    <property type="match status" value="2"/>
</dbReference>
<keyword evidence="15" id="KW-0411">Iron-sulfur</keyword>
<protein>
    <recommendedName>
        <fullName evidence="5">Oxygen sensor histidine kinase NreB</fullName>
        <ecNumber evidence="4">2.7.13.3</ecNumber>
    </recommendedName>
    <alternativeName>
        <fullName evidence="17">Nitrogen regulation protein B</fullName>
    </alternativeName>
</protein>
<dbReference type="InterPro" id="IPR003594">
    <property type="entry name" value="HATPase_dom"/>
</dbReference>
<dbReference type="InterPro" id="IPR036890">
    <property type="entry name" value="HATPase_C_sf"/>
</dbReference>
<comment type="cofactor">
    <cofactor evidence="2">
        <name>[4Fe-4S] cluster</name>
        <dbReference type="ChEBI" id="CHEBI:49883"/>
    </cofactor>
</comment>
<keyword evidence="11 19" id="KW-0418">Kinase</keyword>
<evidence type="ECO:0000313" key="20">
    <source>
        <dbReference type="Proteomes" id="UP000249522"/>
    </source>
</evidence>
<keyword evidence="13" id="KW-0408">Iron</keyword>
<dbReference type="OrthoDB" id="9795828at2"/>
<dbReference type="PROSITE" id="PS50109">
    <property type="entry name" value="HIS_KIN"/>
    <property type="match status" value="1"/>
</dbReference>
<dbReference type="Pfam" id="PF01590">
    <property type="entry name" value="GAF"/>
    <property type="match status" value="1"/>
</dbReference>
<dbReference type="GO" id="GO:0046983">
    <property type="term" value="F:protein dimerization activity"/>
    <property type="evidence" value="ECO:0007669"/>
    <property type="project" value="InterPro"/>
</dbReference>
<name>A0A2W1LBK8_9BACL</name>
<dbReference type="GO" id="GO:0005524">
    <property type="term" value="F:ATP binding"/>
    <property type="evidence" value="ECO:0007669"/>
    <property type="project" value="UniProtKB-KW"/>
</dbReference>
<evidence type="ECO:0000256" key="16">
    <source>
        <dbReference type="ARBA" id="ARBA00024827"/>
    </source>
</evidence>
<organism evidence="19 20">
    <name type="scientific">Paenibacillus sambharensis</name>
    <dbReference type="NCBI Taxonomy" id="1803190"/>
    <lineage>
        <taxon>Bacteria</taxon>
        <taxon>Bacillati</taxon>
        <taxon>Bacillota</taxon>
        <taxon>Bacilli</taxon>
        <taxon>Bacillales</taxon>
        <taxon>Paenibacillaceae</taxon>
        <taxon>Paenibacillus</taxon>
    </lineage>
</organism>
<dbReference type="SUPFAM" id="SSF55874">
    <property type="entry name" value="ATPase domain of HSP90 chaperone/DNA topoisomerase II/histidine kinase"/>
    <property type="match status" value="1"/>
</dbReference>
<dbReference type="SMART" id="SM00065">
    <property type="entry name" value="GAF"/>
    <property type="match status" value="2"/>
</dbReference>
<dbReference type="Proteomes" id="UP000249522">
    <property type="component" value="Unassembled WGS sequence"/>
</dbReference>
<dbReference type="Pfam" id="PF07730">
    <property type="entry name" value="HisKA_3"/>
    <property type="match status" value="1"/>
</dbReference>
<evidence type="ECO:0000256" key="11">
    <source>
        <dbReference type="ARBA" id="ARBA00022777"/>
    </source>
</evidence>
<dbReference type="InterPro" id="IPR029016">
    <property type="entry name" value="GAF-like_dom_sf"/>
</dbReference>
<evidence type="ECO:0000256" key="3">
    <source>
        <dbReference type="ARBA" id="ARBA00004496"/>
    </source>
</evidence>
<sequence length="547" mass="59585">MQEDVKLHEAELLREIAETINGTYDMMQMLDLVLAKLLELTGLQTGWVFLLRNQATMAFSCAADACLPPALTINDKEPLREGDCWCIDRFKDGRLKRAVNILNCKRIEDAILLKRGDTGNLTHHATIPLRSGDKLFGILNVASPGKTAFSEEELALLQSVSYQIGTAAHRIQLFSQERKRGALFEKLGTASRELRAITEPERIAAEIVRIAGTTFGWSNAALWMRENQGLFLHASYEEGKVTIPATGSPKHSCELLDTVLKQQEPLILKEPVEPQLLPSSKPVRSAAVVPLLLQGKPIGALAAGHAGDEPFDAADTEVLAALSAHAALTYDSARLQEQGRALARWEERNRIARDLHDSVSQMLFSLQLHARGLENVLQESPEGTRQAVREVGRLSREALAEMRAMIRQLRPPGLEEGLLTGLSRYGTSIGLQITCSASSQLIHLPESTEMTLWRIGQEALNNVSKHAGVHRASISLVYNSGGIVMTVSDDGAGLEAGTGGPGFGLSIMRERAEAAGGTVTWISSPREGTSVLVRLPLTEQIRQGGDL</sequence>
<accession>A0A2W1LBK8</accession>
<dbReference type="PRINTS" id="PR00344">
    <property type="entry name" value="BCTRLSENSOR"/>
</dbReference>
<evidence type="ECO:0000256" key="5">
    <source>
        <dbReference type="ARBA" id="ARBA00017322"/>
    </source>
</evidence>
<evidence type="ECO:0000256" key="17">
    <source>
        <dbReference type="ARBA" id="ARBA00030800"/>
    </source>
</evidence>
<keyword evidence="8" id="KW-0808">Transferase</keyword>
<dbReference type="Gene3D" id="1.20.5.1930">
    <property type="match status" value="1"/>
</dbReference>
<comment type="subcellular location">
    <subcellularLocation>
        <location evidence="3">Cytoplasm</location>
    </subcellularLocation>
</comment>
<evidence type="ECO:0000256" key="12">
    <source>
        <dbReference type="ARBA" id="ARBA00022840"/>
    </source>
</evidence>
<comment type="function">
    <text evidence="16">Member of the two-component regulatory system NreB/NreC involved in the control of dissimilatory nitrate/nitrite reduction in response to oxygen. NreB functions as a direct oxygen sensor histidine kinase which is autophosphorylated, in the absence of oxygen, probably at the conserved histidine residue, and transfers its phosphate group probably to a conserved aspartate residue of NreC. NreB/NreC activates the expression of the nitrate (narGHJI) and nitrite (nir) reductase operons, as well as the putative nitrate transporter gene narT.</text>
</comment>
<evidence type="ECO:0000256" key="1">
    <source>
        <dbReference type="ARBA" id="ARBA00000085"/>
    </source>
</evidence>
<evidence type="ECO:0000256" key="9">
    <source>
        <dbReference type="ARBA" id="ARBA00022723"/>
    </source>
</evidence>
<dbReference type="InterPro" id="IPR004358">
    <property type="entry name" value="Sig_transdc_His_kin-like_C"/>
</dbReference>
<dbReference type="Gene3D" id="3.30.450.40">
    <property type="match status" value="2"/>
</dbReference>
<evidence type="ECO:0000256" key="10">
    <source>
        <dbReference type="ARBA" id="ARBA00022741"/>
    </source>
</evidence>
<dbReference type="PANTHER" id="PTHR24421:SF40">
    <property type="entry name" value="SENSOR HISTIDINE KINASE YHCY"/>
    <property type="match status" value="1"/>
</dbReference>
<evidence type="ECO:0000256" key="7">
    <source>
        <dbReference type="ARBA" id="ARBA00022490"/>
    </source>
</evidence>
<gene>
    <name evidence="19" type="ORF">DNH61_01675</name>
</gene>
<dbReference type="SMART" id="SM00387">
    <property type="entry name" value="HATPase_c"/>
    <property type="match status" value="1"/>
</dbReference>
<evidence type="ECO:0000259" key="18">
    <source>
        <dbReference type="PROSITE" id="PS50109"/>
    </source>
</evidence>
<dbReference type="EC" id="2.7.13.3" evidence="4"/>
<dbReference type="RefSeq" id="WP_111144969.1">
    <property type="nucleotide sequence ID" value="NZ_QKRB01000010.1"/>
</dbReference>
<dbReference type="PANTHER" id="PTHR24421">
    <property type="entry name" value="NITRATE/NITRITE SENSOR PROTEIN NARX-RELATED"/>
    <property type="match status" value="1"/>
</dbReference>
<dbReference type="CDD" id="cd16917">
    <property type="entry name" value="HATPase_UhpB-NarQ-NarX-like"/>
    <property type="match status" value="1"/>
</dbReference>
<keyword evidence="14" id="KW-0902">Two-component regulatory system</keyword>
<dbReference type="Pfam" id="PF13185">
    <property type="entry name" value="GAF_2"/>
    <property type="match status" value="1"/>
</dbReference>
<dbReference type="AlphaFoldDB" id="A0A2W1LBK8"/>
<keyword evidence="20" id="KW-1185">Reference proteome</keyword>
<evidence type="ECO:0000256" key="15">
    <source>
        <dbReference type="ARBA" id="ARBA00023014"/>
    </source>
</evidence>
<dbReference type="GO" id="GO:0000155">
    <property type="term" value="F:phosphorelay sensor kinase activity"/>
    <property type="evidence" value="ECO:0007669"/>
    <property type="project" value="InterPro"/>
</dbReference>
<dbReference type="Pfam" id="PF02518">
    <property type="entry name" value="HATPase_c"/>
    <property type="match status" value="1"/>
</dbReference>
<dbReference type="InterPro" id="IPR005467">
    <property type="entry name" value="His_kinase_dom"/>
</dbReference>
<evidence type="ECO:0000256" key="4">
    <source>
        <dbReference type="ARBA" id="ARBA00012438"/>
    </source>
</evidence>
<keyword evidence="9" id="KW-0479">Metal-binding</keyword>
<dbReference type="GO" id="GO:0005737">
    <property type="term" value="C:cytoplasm"/>
    <property type="evidence" value="ECO:0007669"/>
    <property type="project" value="UniProtKB-SubCell"/>
</dbReference>
<evidence type="ECO:0000256" key="13">
    <source>
        <dbReference type="ARBA" id="ARBA00023004"/>
    </source>
</evidence>
<evidence type="ECO:0000256" key="8">
    <source>
        <dbReference type="ARBA" id="ARBA00022679"/>
    </source>
</evidence>
<keyword evidence="12" id="KW-0067">ATP-binding</keyword>
<keyword evidence="10" id="KW-0547">Nucleotide-binding</keyword>
<comment type="caution">
    <text evidence="19">The sequence shown here is derived from an EMBL/GenBank/DDBJ whole genome shotgun (WGS) entry which is preliminary data.</text>
</comment>
<dbReference type="InterPro" id="IPR003018">
    <property type="entry name" value="GAF"/>
</dbReference>
<reference evidence="19 20" key="1">
    <citation type="submission" date="2018-06" db="EMBL/GenBank/DDBJ databases">
        <title>Paenibacillus imtechensis sp. nov.</title>
        <authorList>
            <person name="Pinnaka A.K."/>
            <person name="Singh H."/>
            <person name="Kaur M."/>
        </authorList>
    </citation>
    <scope>NUCLEOTIDE SEQUENCE [LARGE SCALE GENOMIC DNA]</scope>
    <source>
        <strain evidence="19 20">SMB1</strain>
    </source>
</reference>
<dbReference type="GO" id="GO:0046872">
    <property type="term" value="F:metal ion binding"/>
    <property type="evidence" value="ECO:0007669"/>
    <property type="project" value="UniProtKB-KW"/>
</dbReference>